<dbReference type="Pfam" id="PF08239">
    <property type="entry name" value="SH3_3"/>
    <property type="match status" value="1"/>
</dbReference>
<name>A0AAE3WCD9_9RHOB</name>
<organism evidence="3 4">
    <name type="scientific">Marimonas arenosa</name>
    <dbReference type="NCBI Taxonomy" id="1795305"/>
    <lineage>
        <taxon>Bacteria</taxon>
        <taxon>Pseudomonadati</taxon>
        <taxon>Pseudomonadota</taxon>
        <taxon>Alphaproteobacteria</taxon>
        <taxon>Rhodobacterales</taxon>
        <taxon>Paracoccaceae</taxon>
        <taxon>Marimonas</taxon>
    </lineage>
</organism>
<comment type="caution">
    <text evidence="3">The sequence shown here is derived from an EMBL/GenBank/DDBJ whole genome shotgun (WGS) entry which is preliminary data.</text>
</comment>
<keyword evidence="4" id="KW-1185">Reference proteome</keyword>
<feature type="signal peptide" evidence="1">
    <location>
        <begin position="1"/>
        <end position="17"/>
    </location>
</feature>
<feature type="domain" description="SH3b" evidence="2">
    <location>
        <begin position="33"/>
        <end position="84"/>
    </location>
</feature>
<gene>
    <name evidence="3" type="ORF">NO357_10730</name>
</gene>
<proteinExistence type="predicted"/>
<evidence type="ECO:0000313" key="4">
    <source>
        <dbReference type="Proteomes" id="UP001226762"/>
    </source>
</evidence>
<dbReference type="Gene3D" id="2.30.30.40">
    <property type="entry name" value="SH3 Domains"/>
    <property type="match status" value="1"/>
</dbReference>
<dbReference type="InterPro" id="IPR003646">
    <property type="entry name" value="SH3-like_bac-type"/>
</dbReference>
<evidence type="ECO:0000313" key="3">
    <source>
        <dbReference type="EMBL" id="MDQ2090371.1"/>
    </source>
</evidence>
<feature type="chain" id="PRO_5041940176" evidence="1">
    <location>
        <begin position="18"/>
        <end position="195"/>
    </location>
</feature>
<evidence type="ECO:0000256" key="1">
    <source>
        <dbReference type="SAM" id="SignalP"/>
    </source>
</evidence>
<dbReference type="EMBL" id="JANHAX010000003">
    <property type="protein sequence ID" value="MDQ2090371.1"/>
    <property type="molecule type" value="Genomic_DNA"/>
</dbReference>
<protein>
    <submittedName>
        <fullName evidence="3">SH3 domain-containing protein</fullName>
    </submittedName>
</protein>
<sequence>MRTLALLLLLLPGLARAQEFPALFDVTGVASNDVLNVRAEPNASAEKIGALAFDATDVEVIRRAGGWGLVNSGERSGWVSMRFLAAQQGGDYALSRLLTCFGTEPFWNLEITQGDLARFSAPNQGVAHYTVGLLQRSVNRTDRFVLLGGRLVAVISRTSCNDGMSDRNYGLAIDLLPDVETGAALYSGCCSLTGN</sequence>
<dbReference type="AlphaFoldDB" id="A0AAE3WCD9"/>
<reference evidence="3" key="1">
    <citation type="submission" date="2022-07" db="EMBL/GenBank/DDBJ databases">
        <authorList>
            <person name="Otstavnykh N."/>
            <person name="Isaeva M."/>
            <person name="Bystritskaya E."/>
        </authorList>
    </citation>
    <scope>NUCLEOTIDE SEQUENCE</scope>
    <source>
        <strain evidence="3">KCTC 52189</strain>
    </source>
</reference>
<accession>A0AAE3WCD9</accession>
<keyword evidence="1" id="KW-0732">Signal</keyword>
<evidence type="ECO:0000259" key="2">
    <source>
        <dbReference type="Pfam" id="PF08239"/>
    </source>
</evidence>
<dbReference type="Proteomes" id="UP001226762">
    <property type="component" value="Unassembled WGS sequence"/>
</dbReference>
<reference evidence="3" key="2">
    <citation type="submission" date="2023-02" db="EMBL/GenBank/DDBJ databases">
        <title>'Rhodoalgimonas zhirmunskyi' gen. nov., isolated from a red alga.</title>
        <authorList>
            <person name="Nedashkovskaya O.I."/>
            <person name="Otstavnykh N.Y."/>
            <person name="Bystritskaya E.P."/>
            <person name="Balabanova L.A."/>
            <person name="Isaeva M.P."/>
        </authorList>
    </citation>
    <scope>NUCLEOTIDE SEQUENCE</scope>
    <source>
        <strain evidence="3">KCTC 52189</strain>
    </source>
</reference>